<reference evidence="1 2" key="1">
    <citation type="submission" date="2019-08" db="EMBL/GenBank/DDBJ databases">
        <title>Draft genome sequence of Lysobacter sp. UKS-15.</title>
        <authorList>
            <person name="Im W.-T."/>
        </authorList>
    </citation>
    <scope>NUCLEOTIDE SEQUENCE [LARGE SCALE GENOMIC DNA]</scope>
    <source>
        <strain evidence="1 2">UKS-15</strain>
    </source>
</reference>
<dbReference type="InterPro" id="IPR014519">
    <property type="entry name" value="UCP024492"/>
</dbReference>
<sequence>MESTRTLWTVGHSTHPWDAFVAMLHAGGIERIVDVRLLAGSRRYPQFNSDAMALQLPKAGIDYVPMRDLGGRRRPRKDSHNIAWRNAAFRGYADYMETADYQLARDQLAALALERNTSVMCAEAVWWQCHRSLISDDFKADGWTVLHLQPGGRVKEHPYTGAARIVDGHLDYSVPAEPQPGLF</sequence>
<dbReference type="PIRSF" id="PIRSF024492">
    <property type="entry name" value="UCP024492"/>
    <property type="match status" value="1"/>
</dbReference>
<evidence type="ECO:0000313" key="1">
    <source>
        <dbReference type="EMBL" id="TZF87890.1"/>
    </source>
</evidence>
<protein>
    <submittedName>
        <fullName evidence="1">DUF488 domain-containing protein</fullName>
    </submittedName>
</protein>
<gene>
    <name evidence="1" type="ORF">FW784_10540</name>
</gene>
<dbReference type="EMBL" id="VTRV01000122">
    <property type="protein sequence ID" value="TZF87890.1"/>
    <property type="molecule type" value="Genomic_DNA"/>
</dbReference>
<dbReference type="InterPro" id="IPR007438">
    <property type="entry name" value="DUF488"/>
</dbReference>
<dbReference type="PANTHER" id="PTHR39337">
    <property type="entry name" value="BLR5642 PROTEIN"/>
    <property type="match status" value="1"/>
</dbReference>
<keyword evidence="2" id="KW-1185">Reference proteome</keyword>
<name>A0A5D8YZR1_9GAMM</name>
<evidence type="ECO:0000313" key="2">
    <source>
        <dbReference type="Proteomes" id="UP000323164"/>
    </source>
</evidence>
<proteinExistence type="predicted"/>
<comment type="caution">
    <text evidence="1">The sequence shown here is derived from an EMBL/GenBank/DDBJ whole genome shotgun (WGS) entry which is preliminary data.</text>
</comment>
<dbReference type="AlphaFoldDB" id="A0A5D8YZR1"/>
<organism evidence="1 2">
    <name type="scientific">Cognatilysobacter lacus</name>
    <dbReference type="NCBI Taxonomy" id="1643323"/>
    <lineage>
        <taxon>Bacteria</taxon>
        <taxon>Pseudomonadati</taxon>
        <taxon>Pseudomonadota</taxon>
        <taxon>Gammaproteobacteria</taxon>
        <taxon>Lysobacterales</taxon>
        <taxon>Lysobacteraceae</taxon>
        <taxon>Cognatilysobacter</taxon>
    </lineage>
</organism>
<dbReference type="OrthoDB" id="9789109at2"/>
<accession>A0A5D8YZR1</accession>
<dbReference type="Pfam" id="PF04343">
    <property type="entry name" value="DUF488"/>
    <property type="match status" value="1"/>
</dbReference>
<dbReference type="RefSeq" id="WP_149353301.1">
    <property type="nucleotide sequence ID" value="NZ_VTRV01000122.1"/>
</dbReference>
<dbReference type="Proteomes" id="UP000323164">
    <property type="component" value="Unassembled WGS sequence"/>
</dbReference>
<dbReference type="PANTHER" id="PTHR39337:SF1">
    <property type="entry name" value="BLR5642 PROTEIN"/>
    <property type="match status" value="1"/>
</dbReference>